<keyword evidence="2" id="KW-1185">Reference proteome</keyword>
<dbReference type="EMBL" id="KZ819310">
    <property type="protein sequence ID" value="PWN94641.1"/>
    <property type="molecule type" value="Genomic_DNA"/>
</dbReference>
<dbReference type="RefSeq" id="XP_025594920.1">
    <property type="nucleotide sequence ID" value="XM_025745600.1"/>
</dbReference>
<evidence type="ECO:0000313" key="1">
    <source>
        <dbReference type="EMBL" id="PWN94641.1"/>
    </source>
</evidence>
<evidence type="ECO:0000313" key="2">
    <source>
        <dbReference type="Proteomes" id="UP000245946"/>
    </source>
</evidence>
<dbReference type="AlphaFoldDB" id="A0A316YZK4"/>
<evidence type="ECO:0008006" key="3">
    <source>
        <dbReference type="Google" id="ProtNLM"/>
    </source>
</evidence>
<gene>
    <name evidence="1" type="ORF">FA09DRAFT_363514</name>
</gene>
<proteinExistence type="predicted"/>
<dbReference type="Proteomes" id="UP000245946">
    <property type="component" value="Unassembled WGS sequence"/>
</dbReference>
<reference evidence="1 2" key="1">
    <citation type="journal article" date="2018" name="Mol. Biol. Evol.">
        <title>Broad Genomic Sampling Reveals a Smut Pathogenic Ancestry of the Fungal Clade Ustilaginomycotina.</title>
        <authorList>
            <person name="Kijpornyongpan T."/>
            <person name="Mondo S.J."/>
            <person name="Barry K."/>
            <person name="Sandor L."/>
            <person name="Lee J."/>
            <person name="Lipzen A."/>
            <person name="Pangilinan J."/>
            <person name="LaButti K."/>
            <person name="Hainaut M."/>
            <person name="Henrissat B."/>
            <person name="Grigoriev I.V."/>
            <person name="Spatafora J.W."/>
            <person name="Aime M.C."/>
        </authorList>
    </citation>
    <scope>NUCLEOTIDE SEQUENCE [LARGE SCALE GENOMIC DNA]</scope>
    <source>
        <strain evidence="1 2">MCA 4186</strain>
    </source>
</reference>
<organism evidence="1 2">
    <name type="scientific">Tilletiopsis washingtonensis</name>
    <dbReference type="NCBI Taxonomy" id="58919"/>
    <lineage>
        <taxon>Eukaryota</taxon>
        <taxon>Fungi</taxon>
        <taxon>Dikarya</taxon>
        <taxon>Basidiomycota</taxon>
        <taxon>Ustilaginomycotina</taxon>
        <taxon>Exobasidiomycetes</taxon>
        <taxon>Entylomatales</taxon>
        <taxon>Entylomatales incertae sedis</taxon>
        <taxon>Tilletiopsis</taxon>
    </lineage>
</organism>
<dbReference type="GeneID" id="37273144"/>
<protein>
    <recommendedName>
        <fullName evidence="3">F-box domain-containing protein</fullName>
    </recommendedName>
</protein>
<sequence>MTSFLSLPVELQIEILPDWCGDGHQLRVLRRTCRAFNTVINSSAFDKLLFRTKTVDMAALESAVQRHQGTPAMCYLLKELNTSMERFTFIDDYYFMFEPLSNLTGPLQKHELLNMRFIFGERYHNMRVRQAHCSECTRLEELCDSCDPQPREKSGEAVEPLPLLHMHAAADENATEPPVSELVLVDTSCVEGSFSMVPKTLVMKNGKIISTRARRAQFEIKNLDNKPISVAQFW</sequence>
<accession>A0A316YZK4</accession>
<name>A0A316YZK4_9BASI</name>